<dbReference type="SUPFAM" id="SSF53448">
    <property type="entry name" value="Nucleotide-diphospho-sugar transferases"/>
    <property type="match status" value="1"/>
</dbReference>
<evidence type="ECO:0000256" key="1">
    <source>
        <dbReference type="SAM" id="MobiDB-lite"/>
    </source>
</evidence>
<organism evidence="3 4">
    <name type="scientific">Methylobacterium frigidaeris</name>
    <dbReference type="NCBI Taxonomy" id="2038277"/>
    <lineage>
        <taxon>Bacteria</taxon>
        <taxon>Pseudomonadati</taxon>
        <taxon>Pseudomonadota</taxon>
        <taxon>Alphaproteobacteria</taxon>
        <taxon>Hyphomicrobiales</taxon>
        <taxon>Methylobacteriaceae</taxon>
        <taxon>Methylobacterium</taxon>
    </lineage>
</organism>
<comment type="caution">
    <text evidence="3">The sequence shown here is derived from an EMBL/GenBank/DDBJ whole genome shotgun (WGS) entry which is preliminary data.</text>
</comment>
<gene>
    <name evidence="3" type="ORF">MPEAHAMD_4456</name>
</gene>
<evidence type="ECO:0000313" key="4">
    <source>
        <dbReference type="Proteomes" id="UP001055286"/>
    </source>
</evidence>
<evidence type="ECO:0000259" key="2">
    <source>
        <dbReference type="Pfam" id="PF00535"/>
    </source>
</evidence>
<sequence>MDPKLAVIVPCFNNSDTIGEAIGSILSQEYDRFELHVCDNASDDGTRDIIAAITDPRLRPALHATRVARTDNWNRAYEAGFSAEYLVTLHADDRLAPGALRSIATAARSGPALIHGLFRHLTYEGGSIAGVRFPFRYHCTGDDFRELILLNNMVAVPGVTVRTDVFRDAGGWDPAWSFLQDLELWWRCSTYGEVIYLATHLGDQRMTKVPDPVPRHAAEHLRWTIEKLSTLESPRLRHAAIDGLADYVDRLSHELADRGDVPPQLRDSIRDARDSIARGPRPRPGARHRQRRLRLHLALRSWLRSTINPN</sequence>
<dbReference type="RefSeq" id="WP_238192416.1">
    <property type="nucleotide sequence ID" value="NZ_BPQJ01000023.1"/>
</dbReference>
<dbReference type="PANTHER" id="PTHR43685">
    <property type="entry name" value="GLYCOSYLTRANSFERASE"/>
    <property type="match status" value="1"/>
</dbReference>
<feature type="region of interest" description="Disordered" evidence="1">
    <location>
        <begin position="271"/>
        <end position="290"/>
    </location>
</feature>
<dbReference type="EMBL" id="BPQJ01000023">
    <property type="protein sequence ID" value="GJD64275.1"/>
    <property type="molecule type" value="Genomic_DNA"/>
</dbReference>
<accession>A0AA37HFJ2</accession>
<dbReference type="PANTHER" id="PTHR43685:SF2">
    <property type="entry name" value="GLYCOSYLTRANSFERASE 2-LIKE DOMAIN-CONTAINING PROTEIN"/>
    <property type="match status" value="1"/>
</dbReference>
<dbReference type="AlphaFoldDB" id="A0AA37HFJ2"/>
<dbReference type="InterPro" id="IPR029044">
    <property type="entry name" value="Nucleotide-diphossugar_trans"/>
</dbReference>
<evidence type="ECO:0000313" key="3">
    <source>
        <dbReference type="EMBL" id="GJD64275.1"/>
    </source>
</evidence>
<proteinExistence type="predicted"/>
<protein>
    <recommendedName>
        <fullName evidence="2">Glycosyltransferase 2-like domain-containing protein</fullName>
    </recommendedName>
</protein>
<dbReference type="Proteomes" id="UP001055286">
    <property type="component" value="Unassembled WGS sequence"/>
</dbReference>
<name>A0AA37HFJ2_9HYPH</name>
<dbReference type="Pfam" id="PF00535">
    <property type="entry name" value="Glycos_transf_2"/>
    <property type="match status" value="1"/>
</dbReference>
<dbReference type="InterPro" id="IPR001173">
    <property type="entry name" value="Glyco_trans_2-like"/>
</dbReference>
<dbReference type="InterPro" id="IPR050834">
    <property type="entry name" value="Glycosyltransf_2"/>
</dbReference>
<keyword evidence="4" id="KW-1185">Reference proteome</keyword>
<reference evidence="3" key="2">
    <citation type="submission" date="2021-08" db="EMBL/GenBank/DDBJ databases">
        <authorList>
            <person name="Tani A."/>
            <person name="Ola A."/>
            <person name="Ogura Y."/>
            <person name="Katsura K."/>
            <person name="Hayashi T."/>
        </authorList>
    </citation>
    <scope>NUCLEOTIDE SEQUENCE</scope>
    <source>
        <strain evidence="3">JCM 32048</strain>
    </source>
</reference>
<reference evidence="3" key="1">
    <citation type="journal article" date="2016" name="Front. Microbiol.">
        <title>Genome Sequence of the Piezophilic, Mesophilic Sulfate-Reducing Bacterium Desulfovibrio indicus J2T.</title>
        <authorList>
            <person name="Cao J."/>
            <person name="Maignien L."/>
            <person name="Shao Z."/>
            <person name="Alain K."/>
            <person name="Jebbar M."/>
        </authorList>
    </citation>
    <scope>NUCLEOTIDE SEQUENCE</scope>
    <source>
        <strain evidence="3">JCM 32048</strain>
    </source>
</reference>
<dbReference type="Gene3D" id="3.90.550.10">
    <property type="entry name" value="Spore Coat Polysaccharide Biosynthesis Protein SpsA, Chain A"/>
    <property type="match status" value="1"/>
</dbReference>
<feature type="compositionally biased region" description="Basic residues" evidence="1">
    <location>
        <begin position="280"/>
        <end position="290"/>
    </location>
</feature>
<feature type="domain" description="Glycosyltransferase 2-like" evidence="2">
    <location>
        <begin position="7"/>
        <end position="128"/>
    </location>
</feature>